<dbReference type="OrthoDB" id="2161974at2759"/>
<dbReference type="EMBL" id="CAAE01014248">
    <property type="protein sequence ID" value="CAF96116.1"/>
    <property type="molecule type" value="Genomic_DNA"/>
</dbReference>
<name>Q4STB6_TETNG</name>
<gene>
    <name evidence="1" type="ORF">GSTENG00013027001</name>
</gene>
<feature type="non-terminal residue" evidence="1">
    <location>
        <position position="57"/>
    </location>
</feature>
<evidence type="ECO:0000313" key="1">
    <source>
        <dbReference type="EMBL" id="CAF96116.1"/>
    </source>
</evidence>
<dbReference type="GO" id="GO:0015630">
    <property type="term" value="C:microtubule cytoskeleton"/>
    <property type="evidence" value="ECO:0007669"/>
    <property type="project" value="TreeGrafter"/>
</dbReference>
<accession>Q4STB6</accession>
<sequence length="57" mass="6496">PESQRKRTVQNVLDLRQNLEDTMSSLRGSQLTHSLLDTSNMGYESDETNARSNFQPV</sequence>
<dbReference type="GO" id="GO:0001764">
    <property type="term" value="P:neuron migration"/>
    <property type="evidence" value="ECO:0007669"/>
    <property type="project" value="TreeGrafter"/>
</dbReference>
<dbReference type="AlphaFoldDB" id="Q4STB6"/>
<proteinExistence type="predicted"/>
<reference evidence="1" key="2">
    <citation type="submission" date="2004-02" db="EMBL/GenBank/DDBJ databases">
        <authorList>
            <consortium name="Genoscope"/>
            <consortium name="Whitehead Institute Centre for Genome Research"/>
        </authorList>
    </citation>
    <scope>NUCLEOTIDE SEQUENCE</scope>
</reference>
<dbReference type="GO" id="GO:0043194">
    <property type="term" value="C:axon initial segment"/>
    <property type="evidence" value="ECO:0007669"/>
    <property type="project" value="TreeGrafter"/>
</dbReference>
<organism evidence="1">
    <name type="scientific">Tetraodon nigroviridis</name>
    <name type="common">Spotted green pufferfish</name>
    <name type="synonym">Chelonodon nigroviridis</name>
    <dbReference type="NCBI Taxonomy" id="99883"/>
    <lineage>
        <taxon>Eukaryota</taxon>
        <taxon>Metazoa</taxon>
        <taxon>Chordata</taxon>
        <taxon>Craniata</taxon>
        <taxon>Vertebrata</taxon>
        <taxon>Euteleostomi</taxon>
        <taxon>Actinopterygii</taxon>
        <taxon>Neopterygii</taxon>
        <taxon>Teleostei</taxon>
        <taxon>Neoteleostei</taxon>
        <taxon>Acanthomorphata</taxon>
        <taxon>Eupercaria</taxon>
        <taxon>Tetraodontiformes</taxon>
        <taxon>Tetradontoidea</taxon>
        <taxon>Tetraodontidae</taxon>
        <taxon>Tetraodon</taxon>
    </lineage>
</organism>
<dbReference type="InterPro" id="IPR039041">
    <property type="entry name" value="Nav/unc-53"/>
</dbReference>
<dbReference type="KEGG" id="tng:GSTEN00013027G001"/>
<dbReference type="GO" id="GO:0001578">
    <property type="term" value="P:microtubule bundle formation"/>
    <property type="evidence" value="ECO:0007669"/>
    <property type="project" value="TreeGrafter"/>
</dbReference>
<protein>
    <submittedName>
        <fullName evidence="1">(spotted green pufferfish) hypothetical protein</fullName>
    </submittedName>
</protein>
<reference evidence="1" key="1">
    <citation type="journal article" date="2004" name="Nature">
        <title>Genome duplication in the teleost fish Tetraodon nigroviridis reveals the early vertebrate proto-karyotype.</title>
        <authorList>
            <person name="Jaillon O."/>
            <person name="Aury J.-M."/>
            <person name="Brunet F."/>
            <person name="Petit J.-L."/>
            <person name="Stange-Thomann N."/>
            <person name="Mauceli E."/>
            <person name="Bouneau L."/>
            <person name="Fischer C."/>
            <person name="Ozouf-Costaz C."/>
            <person name="Bernot A."/>
            <person name="Nicaud S."/>
            <person name="Jaffe D."/>
            <person name="Fisher S."/>
            <person name="Lutfalla G."/>
            <person name="Dossat C."/>
            <person name="Segurens B."/>
            <person name="Dasilva C."/>
            <person name="Salanoubat M."/>
            <person name="Levy M."/>
            <person name="Boudet N."/>
            <person name="Castellano S."/>
            <person name="Anthouard V."/>
            <person name="Jubin C."/>
            <person name="Castelli V."/>
            <person name="Katinka M."/>
            <person name="Vacherie B."/>
            <person name="Biemont C."/>
            <person name="Skalli Z."/>
            <person name="Cattolico L."/>
            <person name="Poulain J."/>
            <person name="De Berardinis V."/>
            <person name="Cruaud C."/>
            <person name="Duprat S."/>
            <person name="Brottier P."/>
            <person name="Coutanceau J.-P."/>
            <person name="Gouzy J."/>
            <person name="Parra G."/>
            <person name="Lardier G."/>
            <person name="Chapple C."/>
            <person name="McKernan K.J."/>
            <person name="McEwan P."/>
            <person name="Bosak S."/>
            <person name="Kellis M."/>
            <person name="Volff J.-N."/>
            <person name="Guigo R."/>
            <person name="Zody M.C."/>
            <person name="Mesirov J."/>
            <person name="Lindblad-Toh K."/>
            <person name="Birren B."/>
            <person name="Nusbaum C."/>
            <person name="Kahn D."/>
            <person name="Robinson-Rechavi M."/>
            <person name="Laudet V."/>
            <person name="Schachter V."/>
            <person name="Quetier F."/>
            <person name="Saurin W."/>
            <person name="Scarpelli C."/>
            <person name="Wincker P."/>
            <person name="Lander E.S."/>
            <person name="Weissenbach J."/>
            <person name="Roest Crollius H."/>
        </authorList>
    </citation>
    <scope>NUCLEOTIDE SEQUENCE [LARGE SCALE GENOMIC DNA]</scope>
</reference>
<dbReference type="PANTHER" id="PTHR12784:SF3">
    <property type="entry name" value="NEURON NAVIGATOR 1"/>
    <property type="match status" value="1"/>
</dbReference>
<dbReference type="PANTHER" id="PTHR12784">
    <property type="entry name" value="STEERIN"/>
    <property type="match status" value="1"/>
</dbReference>
<comment type="caution">
    <text evidence="1">The sequence shown here is derived from an EMBL/GenBank/DDBJ whole genome shotgun (WGS) entry which is preliminary data.</text>
</comment>